<dbReference type="Gene3D" id="3.40.50.1000">
    <property type="entry name" value="HAD superfamily/HAD-like"/>
    <property type="match status" value="1"/>
</dbReference>
<dbReference type="Gene3D" id="3.40.1110.10">
    <property type="entry name" value="Calcium-transporting ATPase, cytoplasmic domain N"/>
    <property type="match status" value="1"/>
</dbReference>
<dbReference type="FunFam" id="3.30.70.100:FF:000001">
    <property type="entry name" value="ATPase copper transporting beta"/>
    <property type="match status" value="2"/>
</dbReference>
<keyword evidence="21" id="KW-1185">Reference proteome</keyword>
<evidence type="ECO:0000256" key="9">
    <source>
        <dbReference type="ARBA" id="ARBA00022796"/>
    </source>
</evidence>
<evidence type="ECO:0000259" key="18">
    <source>
        <dbReference type="PROSITE" id="PS50846"/>
    </source>
</evidence>
<dbReference type="PROSITE" id="PS00154">
    <property type="entry name" value="ATPASE_E1_E2"/>
    <property type="match status" value="1"/>
</dbReference>
<feature type="transmembrane region" description="Helical" evidence="17">
    <location>
        <begin position="290"/>
        <end position="308"/>
    </location>
</feature>
<dbReference type="InParanoid" id="T1G3S2"/>
<protein>
    <recommendedName>
        <fullName evidence="3">P-type Cu(+) transporter</fullName>
        <ecNumber evidence="3">7.2.2.8</ecNumber>
    </recommendedName>
</protein>
<evidence type="ECO:0000313" key="21">
    <source>
        <dbReference type="Proteomes" id="UP000015101"/>
    </source>
</evidence>
<feature type="domain" description="HMA" evidence="18">
    <location>
        <begin position="10"/>
        <end position="76"/>
    </location>
</feature>
<dbReference type="InterPro" id="IPR023298">
    <property type="entry name" value="ATPase_P-typ_TM_dom_sf"/>
</dbReference>
<evidence type="ECO:0000313" key="19">
    <source>
        <dbReference type="EMBL" id="ESO03966.1"/>
    </source>
</evidence>
<dbReference type="EnsemblMetazoa" id="HelroT79679">
    <property type="protein sequence ID" value="HelroP79679"/>
    <property type="gene ID" value="HelroG79679"/>
</dbReference>
<dbReference type="InterPro" id="IPR017969">
    <property type="entry name" value="Heavy-metal-associated_CS"/>
</dbReference>
<evidence type="ECO:0000256" key="11">
    <source>
        <dbReference type="ARBA" id="ARBA00022842"/>
    </source>
</evidence>
<evidence type="ECO:0000256" key="5">
    <source>
        <dbReference type="ARBA" id="ARBA00022692"/>
    </source>
</evidence>
<dbReference type="InterPro" id="IPR008250">
    <property type="entry name" value="ATPase_P-typ_transduc_dom_A_sf"/>
</dbReference>
<keyword evidence="16 17" id="KW-0472">Membrane</keyword>
<dbReference type="GO" id="GO:0015677">
    <property type="term" value="P:copper ion import"/>
    <property type="evidence" value="ECO:0000318"/>
    <property type="project" value="GO_Central"/>
</dbReference>
<feature type="transmembrane region" description="Helical" evidence="17">
    <location>
        <begin position="843"/>
        <end position="865"/>
    </location>
</feature>
<dbReference type="RefSeq" id="XP_009017902.1">
    <property type="nucleotide sequence ID" value="XM_009019654.1"/>
</dbReference>
<dbReference type="EMBL" id="AMQM01004422">
    <property type="status" value="NOT_ANNOTATED_CDS"/>
    <property type="molecule type" value="Genomic_DNA"/>
</dbReference>
<dbReference type="InterPro" id="IPR027256">
    <property type="entry name" value="P-typ_ATPase_IB"/>
</dbReference>
<dbReference type="NCBIfam" id="TIGR00003">
    <property type="entry name" value="copper ion binding protein"/>
    <property type="match status" value="1"/>
</dbReference>
<keyword evidence="12" id="KW-1278">Translocase</keyword>
<proteinExistence type="inferred from homology"/>
<dbReference type="GO" id="GO:0006878">
    <property type="term" value="P:intracellular copper ion homeostasis"/>
    <property type="evidence" value="ECO:0000318"/>
    <property type="project" value="GO_Central"/>
</dbReference>
<dbReference type="OrthoDB" id="432719at2759"/>
<keyword evidence="11" id="KW-0460">Magnesium</keyword>
<dbReference type="InterPro" id="IPR001757">
    <property type="entry name" value="P_typ_ATPase"/>
</dbReference>
<reference evidence="19 21" key="2">
    <citation type="journal article" date="2013" name="Nature">
        <title>Insights into bilaterian evolution from three spiralian genomes.</title>
        <authorList>
            <person name="Simakov O."/>
            <person name="Marletaz F."/>
            <person name="Cho S.J."/>
            <person name="Edsinger-Gonzales E."/>
            <person name="Havlak P."/>
            <person name="Hellsten U."/>
            <person name="Kuo D.H."/>
            <person name="Larsson T."/>
            <person name="Lv J."/>
            <person name="Arendt D."/>
            <person name="Savage R."/>
            <person name="Osoegawa K."/>
            <person name="de Jong P."/>
            <person name="Grimwood J."/>
            <person name="Chapman J.A."/>
            <person name="Shapiro H."/>
            <person name="Aerts A."/>
            <person name="Otillar R.P."/>
            <person name="Terry A.Y."/>
            <person name="Boore J.L."/>
            <person name="Grigoriev I.V."/>
            <person name="Lindberg D.R."/>
            <person name="Seaver E.C."/>
            <person name="Weisblat D.A."/>
            <person name="Putnam N.H."/>
            <person name="Rokhsar D.S."/>
        </authorList>
    </citation>
    <scope>NUCLEOTIDE SEQUENCE</scope>
</reference>
<dbReference type="GO" id="GO:0005802">
    <property type="term" value="C:trans-Golgi network"/>
    <property type="evidence" value="ECO:0000318"/>
    <property type="project" value="GO_Central"/>
</dbReference>
<dbReference type="SFLD" id="SFLDS00003">
    <property type="entry name" value="Haloacid_Dehalogenase"/>
    <property type="match status" value="1"/>
</dbReference>
<dbReference type="Pfam" id="PF00122">
    <property type="entry name" value="E1-E2_ATPase"/>
    <property type="match status" value="1"/>
</dbReference>
<dbReference type="SUPFAM" id="SSF56784">
    <property type="entry name" value="HAD-like"/>
    <property type="match status" value="1"/>
</dbReference>
<dbReference type="InterPro" id="IPR044492">
    <property type="entry name" value="P_typ_ATPase_HD_dom"/>
</dbReference>
<keyword evidence="5 17" id="KW-0812">Transmembrane</keyword>
<keyword evidence="14" id="KW-0186">Copper</keyword>
<comment type="similarity">
    <text evidence="2 17">Belongs to the cation transport ATPase (P-type) (TC 3.A.3) family. Type IB subfamily.</text>
</comment>
<dbReference type="PROSITE" id="PS50846">
    <property type="entry name" value="HMA_2"/>
    <property type="match status" value="2"/>
</dbReference>
<feature type="transmembrane region" description="Helical" evidence="17">
    <location>
        <begin position="442"/>
        <end position="464"/>
    </location>
</feature>
<dbReference type="SFLD" id="SFLDF00027">
    <property type="entry name" value="p-type_atpase"/>
    <property type="match status" value="1"/>
</dbReference>
<feature type="domain" description="HMA" evidence="18">
    <location>
        <begin position="86"/>
        <end position="152"/>
    </location>
</feature>
<evidence type="ECO:0000256" key="13">
    <source>
        <dbReference type="ARBA" id="ARBA00022989"/>
    </source>
</evidence>
<accession>T1G3S2</accession>
<dbReference type="OMA" id="PNSWISG"/>
<evidence type="ECO:0000256" key="17">
    <source>
        <dbReference type="RuleBase" id="RU362081"/>
    </source>
</evidence>
<dbReference type="SUPFAM" id="SSF55008">
    <property type="entry name" value="HMA, heavy metal-associated domain"/>
    <property type="match status" value="2"/>
</dbReference>
<evidence type="ECO:0000256" key="15">
    <source>
        <dbReference type="ARBA" id="ARBA00023065"/>
    </source>
</evidence>
<evidence type="ECO:0000256" key="16">
    <source>
        <dbReference type="ARBA" id="ARBA00023136"/>
    </source>
</evidence>
<dbReference type="InterPro" id="IPR018303">
    <property type="entry name" value="ATPase_P-typ_P_site"/>
</dbReference>
<dbReference type="HOGENOM" id="CLU_001771_0_0_1"/>
<dbReference type="eggNOG" id="KOG0207">
    <property type="taxonomic scope" value="Eukaryota"/>
</dbReference>
<evidence type="ECO:0000256" key="2">
    <source>
        <dbReference type="ARBA" id="ARBA00006024"/>
    </source>
</evidence>
<keyword evidence="8 17" id="KW-0547">Nucleotide-binding</keyword>
<dbReference type="NCBIfam" id="TIGR01525">
    <property type="entry name" value="ATPase-IB_hvy"/>
    <property type="match status" value="1"/>
</dbReference>
<dbReference type="GO" id="GO:0016887">
    <property type="term" value="F:ATP hydrolysis activity"/>
    <property type="evidence" value="ECO:0007669"/>
    <property type="project" value="InterPro"/>
</dbReference>
<evidence type="ECO:0000256" key="1">
    <source>
        <dbReference type="ARBA" id="ARBA00004166"/>
    </source>
</evidence>
<sequence>MGTERNAAIKKCSLHIAGMTCSSCVANIENILSSKQGISEVAVTLLGGKAEVAYDPNLVSPSQIVDLIDSSGYEATLAGESEGGLTSIDVIITGMTCGSCVSFIEDSLLKKEGIREVHVSLPNNMAHVSFDAEVTGPRYIINHIQVIGCSGYVRRVAWISRHLWHHRSLTQVWKKSFLFSLLFGVPSMFIMMYFIDVGGVDTGAGECSKYMVISGLSWENFLLFILCTFCMVLGGRHFIVRGIRTLRNQHTNMDVLIFMATSIAYIYSIAVLLIAITLRKDYSPPTFFETPPMLLLFICLGKWLECITKGKTSEALTRLMSLQATDANLVLTTGDNVEEKLIPVDLLHKGDVIKVYPGEKIPVDGVVVAGSSSCDESLITGESMPIVKSAGDHVIGGSVNQLGTLLVRCTQVGGEGTLANIVKLVEEAQMSKAKSQKIADRVAGFFVPGVLVVSCVTLVIWIVIGYVQSHQVVLVVGSTAKSIHESTFQRAFRMCISVLCIACPCALGLATPTAVMVGTGVGAFNGILIKGGEPLEKAHKTNCVIFDKTGTLTHGRPEVTKVIVFSTLDVHSFVSILLAVASAESCSEHPIADAVVNYARKVGIDQFAKVDSFQMTPGHGLKCVVTGLLGGLKQYLSYLSPSSLSSSSLFPHLDDQSTSLPSAPETEVLIGNREWLRRNGVLVDSVVDDVMMKYEKVGLTVVLCAIDSVLMMMLAVEDTLKEDARLSVKLLQRMKIDVMLLTGDHTLTARSIARKVGIKKVFAQVLPSDKVQKVKQVQSSGKVVAMVGDGVNDSPALAQSDVGVAIGTGTDVAIEAADIVLMKDQLTDVVAAISLSRVTVRRIYINFVAASIYNLLGIPIAAGMFHPLGLSLQPWMASAAMAMSSVSVVLSSLLLKLWKKPTFKRYKVGHSDDDYVDENDADEDEDKTHLEGIHLINMAASNGTTALNEDVSRSVVMTVHVSCLLCFI</sequence>
<feature type="transmembrane region" description="Helical" evidence="17">
    <location>
        <begin position="255"/>
        <end position="278"/>
    </location>
</feature>
<dbReference type="GO" id="GO:0005886">
    <property type="term" value="C:plasma membrane"/>
    <property type="evidence" value="ECO:0000318"/>
    <property type="project" value="GO_Central"/>
</dbReference>
<dbReference type="InterPro" id="IPR006122">
    <property type="entry name" value="HMA_Cu_ion-bd"/>
</dbReference>
<dbReference type="NCBIfam" id="TIGR01494">
    <property type="entry name" value="ATPase_P-type"/>
    <property type="match status" value="1"/>
</dbReference>
<keyword evidence="9" id="KW-0187">Copper transport</keyword>
<dbReference type="GO" id="GO:0005524">
    <property type="term" value="F:ATP binding"/>
    <property type="evidence" value="ECO:0007669"/>
    <property type="project" value="UniProtKB-UniRule"/>
</dbReference>
<dbReference type="Pfam" id="PF00702">
    <property type="entry name" value="Hydrolase"/>
    <property type="match status" value="1"/>
</dbReference>
<dbReference type="KEGG" id="hro:HELRODRAFT_79679"/>
<dbReference type="EMBL" id="KB096551">
    <property type="protein sequence ID" value="ESO03966.1"/>
    <property type="molecule type" value="Genomic_DNA"/>
</dbReference>
<dbReference type="PRINTS" id="PR00942">
    <property type="entry name" value="CUATPASEI"/>
</dbReference>
<dbReference type="InterPro" id="IPR036163">
    <property type="entry name" value="HMA_dom_sf"/>
</dbReference>
<dbReference type="PROSITE" id="PS01047">
    <property type="entry name" value="HMA_1"/>
    <property type="match status" value="2"/>
</dbReference>
<evidence type="ECO:0000256" key="14">
    <source>
        <dbReference type="ARBA" id="ARBA00023008"/>
    </source>
</evidence>
<evidence type="ECO:0000256" key="10">
    <source>
        <dbReference type="ARBA" id="ARBA00022840"/>
    </source>
</evidence>
<keyword evidence="13 17" id="KW-1133">Transmembrane helix</keyword>
<dbReference type="GO" id="GO:0043682">
    <property type="term" value="F:P-type divalent copper transporter activity"/>
    <property type="evidence" value="ECO:0000318"/>
    <property type="project" value="GO_Central"/>
</dbReference>
<dbReference type="SFLD" id="SFLDG00002">
    <property type="entry name" value="C1.7:_P-type_atpase_like"/>
    <property type="match status" value="1"/>
</dbReference>
<dbReference type="InterPro" id="IPR036412">
    <property type="entry name" value="HAD-like_sf"/>
</dbReference>
<evidence type="ECO:0000256" key="7">
    <source>
        <dbReference type="ARBA" id="ARBA00022737"/>
    </source>
</evidence>
<dbReference type="Proteomes" id="UP000015101">
    <property type="component" value="Unassembled WGS sequence"/>
</dbReference>
<reference evidence="20" key="3">
    <citation type="submission" date="2015-06" db="UniProtKB">
        <authorList>
            <consortium name="EnsemblMetazoa"/>
        </authorList>
    </citation>
    <scope>IDENTIFICATION</scope>
</reference>
<evidence type="ECO:0000256" key="4">
    <source>
        <dbReference type="ARBA" id="ARBA00022448"/>
    </source>
</evidence>
<dbReference type="InterPro" id="IPR023214">
    <property type="entry name" value="HAD_sf"/>
</dbReference>
<feature type="transmembrane region" description="Helical" evidence="17">
    <location>
        <begin position="215"/>
        <end position="234"/>
    </location>
</feature>
<dbReference type="EC" id="7.2.2.8" evidence="3"/>
<evidence type="ECO:0000256" key="12">
    <source>
        <dbReference type="ARBA" id="ARBA00022967"/>
    </source>
</evidence>
<dbReference type="InterPro" id="IPR059000">
    <property type="entry name" value="ATPase_P-type_domA"/>
</dbReference>
<feature type="transmembrane region" description="Helical" evidence="17">
    <location>
        <begin position="177"/>
        <end position="195"/>
    </location>
</feature>
<dbReference type="CDD" id="cd02094">
    <property type="entry name" value="P-type_ATPase_Cu-like"/>
    <property type="match status" value="1"/>
</dbReference>
<dbReference type="AlphaFoldDB" id="T1G3S2"/>
<dbReference type="GO" id="GO:0140581">
    <property type="term" value="F:P-type monovalent copper transporter activity"/>
    <property type="evidence" value="ECO:0007669"/>
    <property type="project" value="UniProtKB-EC"/>
</dbReference>
<dbReference type="STRING" id="6412.T1G3S2"/>
<dbReference type="Gene3D" id="2.70.150.10">
    <property type="entry name" value="Calcium-transporting ATPase, cytoplasmic transduction domain A"/>
    <property type="match status" value="1"/>
</dbReference>
<dbReference type="SUPFAM" id="SSF81665">
    <property type="entry name" value="Calcium ATPase, transmembrane domain M"/>
    <property type="match status" value="1"/>
</dbReference>
<dbReference type="SUPFAM" id="SSF81653">
    <property type="entry name" value="Calcium ATPase, transduction domain A"/>
    <property type="match status" value="1"/>
</dbReference>
<dbReference type="InterPro" id="IPR023299">
    <property type="entry name" value="ATPase_P-typ_cyto_dom_N"/>
</dbReference>
<evidence type="ECO:0000256" key="8">
    <source>
        <dbReference type="ARBA" id="ARBA00022741"/>
    </source>
</evidence>
<dbReference type="InterPro" id="IPR006121">
    <property type="entry name" value="HMA_dom"/>
</dbReference>
<name>T1G3S2_HELRO</name>
<dbReference type="PRINTS" id="PR00119">
    <property type="entry name" value="CATATPASE"/>
</dbReference>
<dbReference type="GO" id="GO:0005507">
    <property type="term" value="F:copper ion binding"/>
    <property type="evidence" value="ECO:0000318"/>
    <property type="project" value="GO_Central"/>
</dbReference>
<dbReference type="CTD" id="20215720"/>
<dbReference type="PANTHER" id="PTHR43520:SF8">
    <property type="entry name" value="P-TYPE CU(+) TRANSPORTER"/>
    <property type="match status" value="1"/>
</dbReference>
<dbReference type="Pfam" id="PF00403">
    <property type="entry name" value="HMA"/>
    <property type="match status" value="2"/>
</dbReference>
<organism evidence="20 21">
    <name type="scientific">Helobdella robusta</name>
    <name type="common">Californian leech</name>
    <dbReference type="NCBI Taxonomy" id="6412"/>
    <lineage>
        <taxon>Eukaryota</taxon>
        <taxon>Metazoa</taxon>
        <taxon>Spiralia</taxon>
        <taxon>Lophotrochozoa</taxon>
        <taxon>Annelida</taxon>
        <taxon>Clitellata</taxon>
        <taxon>Hirudinea</taxon>
        <taxon>Rhynchobdellida</taxon>
        <taxon>Glossiphoniidae</taxon>
        <taxon>Helobdella</taxon>
    </lineage>
</organism>
<dbReference type="GO" id="GO:0060003">
    <property type="term" value="P:copper ion export"/>
    <property type="evidence" value="ECO:0000318"/>
    <property type="project" value="GO_Central"/>
</dbReference>
<feature type="transmembrane region" description="Helical" evidence="17">
    <location>
        <begin position="877"/>
        <end position="898"/>
    </location>
</feature>
<dbReference type="Gene3D" id="3.30.70.100">
    <property type="match status" value="2"/>
</dbReference>
<gene>
    <name evidence="20" type="primary">20215720</name>
    <name evidence="19" type="ORF">HELRODRAFT_79679</name>
</gene>
<reference evidence="21" key="1">
    <citation type="submission" date="2012-12" db="EMBL/GenBank/DDBJ databases">
        <authorList>
            <person name="Hellsten U."/>
            <person name="Grimwood J."/>
            <person name="Chapman J.A."/>
            <person name="Shapiro H."/>
            <person name="Aerts A."/>
            <person name="Otillar R.P."/>
            <person name="Terry A.Y."/>
            <person name="Boore J.L."/>
            <person name="Simakov O."/>
            <person name="Marletaz F."/>
            <person name="Cho S.-J."/>
            <person name="Edsinger-Gonzales E."/>
            <person name="Havlak P."/>
            <person name="Kuo D.-H."/>
            <person name="Larsson T."/>
            <person name="Lv J."/>
            <person name="Arendt D."/>
            <person name="Savage R."/>
            <person name="Osoegawa K."/>
            <person name="de Jong P."/>
            <person name="Lindberg D.R."/>
            <person name="Seaver E.C."/>
            <person name="Weisblat D.A."/>
            <person name="Putnam N.H."/>
            <person name="Grigoriev I.V."/>
            <person name="Rokhsar D.S."/>
        </authorList>
    </citation>
    <scope>NUCLEOTIDE SEQUENCE</scope>
</reference>
<dbReference type="PANTHER" id="PTHR43520">
    <property type="entry name" value="ATP7, ISOFORM B"/>
    <property type="match status" value="1"/>
</dbReference>
<dbReference type="FunFam" id="2.70.150.10:FF:000002">
    <property type="entry name" value="Copper-transporting ATPase 1, putative"/>
    <property type="match status" value="1"/>
</dbReference>
<evidence type="ECO:0000256" key="6">
    <source>
        <dbReference type="ARBA" id="ARBA00022723"/>
    </source>
</evidence>
<evidence type="ECO:0000256" key="3">
    <source>
        <dbReference type="ARBA" id="ARBA00012517"/>
    </source>
</evidence>
<evidence type="ECO:0000313" key="20">
    <source>
        <dbReference type="EnsemblMetazoa" id="HelroP79679"/>
    </source>
</evidence>
<keyword evidence="10 17" id="KW-0067">ATP-binding</keyword>
<comment type="subcellular location">
    <subcellularLocation>
        <location evidence="1">Golgi apparatus</location>
        <location evidence="1">trans-Golgi network membrane</location>
        <topology evidence="1">Multi-pass membrane protein</topology>
    </subcellularLocation>
    <subcellularLocation>
        <location evidence="17">Membrane</location>
    </subcellularLocation>
</comment>
<keyword evidence="7" id="KW-0677">Repeat</keyword>
<dbReference type="CDD" id="cd00371">
    <property type="entry name" value="HMA"/>
    <property type="match status" value="2"/>
</dbReference>
<dbReference type="FunFam" id="3.40.50.1000:FF:000144">
    <property type="entry name" value="copper-transporting ATPase 1 isoform X2"/>
    <property type="match status" value="1"/>
</dbReference>
<dbReference type="GeneID" id="20215720"/>
<dbReference type="FunCoup" id="T1G3S2">
    <property type="interactions" value="1148"/>
</dbReference>
<keyword evidence="6 17" id="KW-0479">Metal-binding</keyword>
<keyword evidence="4" id="KW-0813">Transport</keyword>
<keyword evidence="15" id="KW-0406">Ion transport</keyword>